<dbReference type="InterPro" id="IPR054195">
    <property type="entry name" value="DUF6900"/>
</dbReference>
<keyword evidence="2" id="KW-0614">Plasmid</keyword>
<keyword evidence="3" id="KW-1185">Reference proteome</keyword>
<evidence type="ECO:0000313" key="3">
    <source>
        <dbReference type="Proteomes" id="UP000001035"/>
    </source>
</evidence>
<proteinExistence type="predicted"/>
<dbReference type="eggNOG" id="ENOG5033ABK">
    <property type="taxonomic scope" value="Bacteria"/>
</dbReference>
<dbReference type="AlphaFoldDB" id="B4EQK7"/>
<geneLocation type="plasmid" evidence="2 3">
    <name>pBCJ2315</name>
</geneLocation>
<organism evidence="2 3">
    <name type="scientific">Burkholderia cenocepacia (strain ATCC BAA-245 / DSM 16553 / LMG 16656 / NCTC 13227 / J2315 / CF5610)</name>
    <name type="common">Burkholderia cepacia (strain J2315)</name>
    <dbReference type="NCBI Taxonomy" id="216591"/>
    <lineage>
        <taxon>Bacteria</taxon>
        <taxon>Pseudomonadati</taxon>
        <taxon>Pseudomonadota</taxon>
        <taxon>Betaproteobacteria</taxon>
        <taxon>Burkholderiales</taxon>
        <taxon>Burkholderiaceae</taxon>
        <taxon>Burkholderia</taxon>
        <taxon>Burkholderia cepacia complex</taxon>
    </lineage>
</organism>
<accession>B4EQK7</accession>
<dbReference type="Proteomes" id="UP000001035">
    <property type="component" value="Plasmid pBCJ2315"/>
</dbReference>
<protein>
    <recommendedName>
        <fullName evidence="1">DUF6900 domain-containing protein</fullName>
    </recommendedName>
</protein>
<name>B4EQK7_BURCJ</name>
<reference evidence="2 3" key="1">
    <citation type="journal article" date="2009" name="J. Bacteriol.">
        <title>The genome of Burkholderia cenocepacia J2315, an epidemic pathogen of cystic fibrosis patients.</title>
        <authorList>
            <person name="Holden M.T."/>
            <person name="Seth-Smith H.M."/>
            <person name="Crossman L.C."/>
            <person name="Sebaihia M."/>
            <person name="Bentley S.D."/>
            <person name="Cerdeno-Tarraga A.M."/>
            <person name="Thomson N.R."/>
            <person name="Bason N."/>
            <person name="Quail M.A."/>
            <person name="Sharp S."/>
            <person name="Cherevach I."/>
            <person name="Churcher C."/>
            <person name="Goodhead I."/>
            <person name="Hauser H."/>
            <person name="Holroyd N."/>
            <person name="Mungall K."/>
            <person name="Scott P."/>
            <person name="Walker D."/>
            <person name="White B."/>
            <person name="Rose H."/>
            <person name="Iversen P."/>
            <person name="Mil-Homens D."/>
            <person name="Rocha E.P."/>
            <person name="Fialho A.M."/>
            <person name="Baldwin A."/>
            <person name="Dowson C."/>
            <person name="Barrell B.G."/>
            <person name="Govan J.R."/>
            <person name="Vandamme P."/>
            <person name="Hart C.A."/>
            <person name="Mahenthiralingam E."/>
            <person name="Parkhill J."/>
        </authorList>
    </citation>
    <scope>NUCLEOTIDE SEQUENCE [LARGE SCALE GENOMIC DNA]</scope>
    <source>
        <strain evidence="3">ATCC BAA-245 / DSM 16553 / LMG 16656 / NCTC 13227 / J2315 / CF5610</strain>
        <plasmid evidence="2">pBCJ2315</plasmid>
    </source>
</reference>
<dbReference type="KEGG" id="bcj:pBCA069"/>
<dbReference type="HOGENOM" id="CLU_192023_0_0_4"/>
<evidence type="ECO:0000313" key="2">
    <source>
        <dbReference type="EMBL" id="CAR57779.1"/>
    </source>
</evidence>
<dbReference type="EMBL" id="AM747723">
    <property type="protein sequence ID" value="CAR57779.1"/>
    <property type="molecule type" value="Genomic_DNA"/>
</dbReference>
<gene>
    <name evidence="2" type="ORF">pBCA069</name>
</gene>
<evidence type="ECO:0000259" key="1">
    <source>
        <dbReference type="Pfam" id="PF21841"/>
    </source>
</evidence>
<feature type="domain" description="DUF6900" evidence="1">
    <location>
        <begin position="31"/>
        <end position="76"/>
    </location>
</feature>
<dbReference type="Pfam" id="PF21841">
    <property type="entry name" value="DUF6900"/>
    <property type="match status" value="1"/>
</dbReference>
<sequence>MRAAINSPAGRGFARGPAFPETPMNKGEFEMLLFAIARIHLNIDTLETRYSDRLDFHDCAVWCIRAALTAAYDAGVIEGRRNASK</sequence>